<evidence type="ECO:0000313" key="2">
    <source>
        <dbReference type="Proteomes" id="UP000242765"/>
    </source>
</evidence>
<sequence>MKIIFLHGMNQQDYTADSLKEYWTSIFSKGIDELCLKINVEKLNIELPFYGDLITKHQLSNNFDLDAFLPKSILNFHLNHHRAIEPKIQTSNVNIPELPLFTKKQILSFSTRIYLASQFAKDIALKEFVTILNNFPKLQESLIHKFLIETYMYLNCSKFMQEVNQRVLDSLDEHEEHIIVSHSLGTVIAYNLLQQIDSKFRIQRFITLGSPLAFRMIQSKVIQPIIHPKSLHGDWYNFYSDDDFLTAFPLIEAPFNFRPSIRNKKISTFTNMPHKIIGYLQHPDVIKCILEPILKPSVRKQYCF</sequence>
<reference evidence="1 2" key="1">
    <citation type="submission" date="2017-04" db="EMBL/GenBank/DDBJ databases">
        <title>High diversity of culturable Acinetobacter species in natural soil and water ecosystems.</title>
        <authorList>
            <person name="Nemec A."/>
            <person name="Radolfova-Krizova L."/>
        </authorList>
    </citation>
    <scope>NUCLEOTIDE SEQUENCE [LARGE SCALE GENOMIC DNA]</scope>
    <source>
        <strain evidence="1 2">ANC 4999</strain>
    </source>
</reference>
<dbReference type="Proteomes" id="UP000242765">
    <property type="component" value="Unassembled WGS sequence"/>
</dbReference>
<protein>
    <recommendedName>
        <fullName evidence="3">Alpha/beta hydrolase</fullName>
    </recommendedName>
</protein>
<dbReference type="STRING" id="1977882.B9T28_05210"/>
<dbReference type="InterPro" id="IPR029058">
    <property type="entry name" value="AB_hydrolase_fold"/>
</dbReference>
<organism evidence="1 2">
    <name type="scientific">Acinetobacter silvestris</name>
    <dbReference type="NCBI Taxonomy" id="1977882"/>
    <lineage>
        <taxon>Bacteria</taxon>
        <taxon>Pseudomonadati</taxon>
        <taxon>Pseudomonadota</taxon>
        <taxon>Gammaproteobacteria</taxon>
        <taxon>Moraxellales</taxon>
        <taxon>Moraxellaceae</taxon>
        <taxon>Acinetobacter</taxon>
    </lineage>
</organism>
<dbReference type="OrthoDB" id="3483116at2"/>
<dbReference type="RefSeq" id="WP_086202891.1">
    <property type="nucleotide sequence ID" value="NZ_NEGB01000002.1"/>
</dbReference>
<dbReference type="AlphaFoldDB" id="A0A1Y3CHQ3"/>
<keyword evidence="2" id="KW-1185">Reference proteome</keyword>
<dbReference type="Gene3D" id="3.40.50.1820">
    <property type="entry name" value="alpha/beta hydrolase"/>
    <property type="match status" value="1"/>
</dbReference>
<accession>A0A1Y3CHQ3</accession>
<dbReference type="EMBL" id="NEGB01000002">
    <property type="protein sequence ID" value="OTG66647.1"/>
    <property type="molecule type" value="Genomic_DNA"/>
</dbReference>
<comment type="caution">
    <text evidence="1">The sequence shown here is derived from an EMBL/GenBank/DDBJ whole genome shotgun (WGS) entry which is preliminary data.</text>
</comment>
<evidence type="ECO:0008006" key="3">
    <source>
        <dbReference type="Google" id="ProtNLM"/>
    </source>
</evidence>
<evidence type="ECO:0000313" key="1">
    <source>
        <dbReference type="EMBL" id="OTG66647.1"/>
    </source>
</evidence>
<proteinExistence type="predicted"/>
<dbReference type="SUPFAM" id="SSF53474">
    <property type="entry name" value="alpha/beta-Hydrolases"/>
    <property type="match status" value="1"/>
</dbReference>
<gene>
    <name evidence="1" type="ORF">B9T28_05210</name>
</gene>
<name>A0A1Y3CHQ3_9GAMM</name>